<dbReference type="AlphaFoldDB" id="A0A7J7TQ68"/>
<dbReference type="Proteomes" id="UP000585614">
    <property type="component" value="Unassembled WGS sequence"/>
</dbReference>
<accession>A0A7J7TQ68</accession>
<sequence>MTQSGEGNGCENGKRSHRNGGLHHFLYFHACGSHSAIQGDVQGKVLFWPVLAPGPPSGTVPRAAFCILVLSNCAPWGVHPALQHPNRPAANAPEMLLETQEILLWLDFQSALFMSLALCRHVYIPAHILWDKVCSTPQLTCKGLYLGPQIVLLCFPISLLSVLHMYTVASLAEAVRGL</sequence>
<organism evidence="1 2">
    <name type="scientific">Rhinolophus ferrumequinum</name>
    <name type="common">Greater horseshoe bat</name>
    <dbReference type="NCBI Taxonomy" id="59479"/>
    <lineage>
        <taxon>Eukaryota</taxon>
        <taxon>Metazoa</taxon>
        <taxon>Chordata</taxon>
        <taxon>Craniata</taxon>
        <taxon>Vertebrata</taxon>
        <taxon>Euteleostomi</taxon>
        <taxon>Mammalia</taxon>
        <taxon>Eutheria</taxon>
        <taxon>Laurasiatheria</taxon>
        <taxon>Chiroptera</taxon>
        <taxon>Yinpterochiroptera</taxon>
        <taxon>Rhinolophoidea</taxon>
        <taxon>Rhinolophidae</taxon>
        <taxon>Rhinolophinae</taxon>
        <taxon>Rhinolophus</taxon>
    </lineage>
</organism>
<protein>
    <submittedName>
        <fullName evidence="1">Uncharacterized protein</fullName>
    </submittedName>
</protein>
<evidence type="ECO:0000313" key="2">
    <source>
        <dbReference type="Proteomes" id="UP000585614"/>
    </source>
</evidence>
<gene>
    <name evidence="1" type="ORF">mRhiFer1_008683</name>
</gene>
<reference evidence="1 2" key="1">
    <citation type="journal article" date="2020" name="Nature">
        <title>Six reference-quality genomes reveal evolution of bat adaptations.</title>
        <authorList>
            <person name="Jebb D."/>
            <person name="Huang Z."/>
            <person name="Pippel M."/>
            <person name="Hughes G.M."/>
            <person name="Lavrichenko K."/>
            <person name="Devanna P."/>
            <person name="Winkler S."/>
            <person name="Jermiin L.S."/>
            <person name="Skirmuntt E.C."/>
            <person name="Katzourakis A."/>
            <person name="Burkitt-Gray L."/>
            <person name="Ray D.A."/>
            <person name="Sullivan K.A.M."/>
            <person name="Roscito J.G."/>
            <person name="Kirilenko B.M."/>
            <person name="Davalos L.M."/>
            <person name="Corthals A.P."/>
            <person name="Power M.L."/>
            <person name="Jones G."/>
            <person name="Ransome R.D."/>
            <person name="Dechmann D.K.N."/>
            <person name="Locatelli A.G."/>
            <person name="Puechmaille S.J."/>
            <person name="Fedrigo O."/>
            <person name="Jarvis E.D."/>
            <person name="Hiller M."/>
            <person name="Vernes S.C."/>
            <person name="Myers E.W."/>
            <person name="Teeling E.C."/>
        </authorList>
    </citation>
    <scope>NUCLEOTIDE SEQUENCE [LARGE SCALE GENOMIC DNA]</scope>
    <source>
        <strain evidence="1">MRhiFer1</strain>
        <tissue evidence="1">Lung</tissue>
    </source>
</reference>
<name>A0A7J7TQ68_RHIFE</name>
<comment type="caution">
    <text evidence="1">The sequence shown here is derived from an EMBL/GenBank/DDBJ whole genome shotgun (WGS) entry which is preliminary data.</text>
</comment>
<evidence type="ECO:0000313" key="1">
    <source>
        <dbReference type="EMBL" id="KAF6302944.1"/>
    </source>
</evidence>
<proteinExistence type="predicted"/>
<dbReference type="EMBL" id="JACAGC010000018">
    <property type="protein sequence ID" value="KAF6302944.1"/>
    <property type="molecule type" value="Genomic_DNA"/>
</dbReference>